<gene>
    <name evidence="1" type="ORF">HINF_LOCUS2500</name>
    <name evidence="2" type="ORF">HINF_LOCUS79234</name>
</gene>
<name>A0AA86N8P1_9EUKA</name>
<dbReference type="Proteomes" id="UP001642409">
    <property type="component" value="Unassembled WGS sequence"/>
</dbReference>
<sequence>MNNLNNLVLKSTTINLSILDGTWKFVQMANCQLYKQMSKTFQTQNFKISSYDSNILNLFANYQFDRVQLQLQCQNAQTLALLKRIKWKSMDLTIDGGQIDLEQIQGHYNTFKTVQCIIINNFTAKFSCNTMVFIKLFTKTNNSHLFNQNTAVLQNLKCDVLYIYGYAVIDYLPQNIKELYIQRCKIVLRTNIFNLQILKLFYCQHKISMSQMPSLKQLLLPSSCTDKNILSLQNSILTRQNILKHKNSSQNLILVKVLELNTSVSKITQLRKSFQGTQLILNYLNIGYE</sequence>
<protein>
    <submittedName>
        <fullName evidence="2">Hypothetical_protein</fullName>
    </submittedName>
</protein>
<accession>A0AA86N8P1</accession>
<dbReference type="EMBL" id="CAXDID020001114">
    <property type="protein sequence ID" value="CAL6116887.1"/>
    <property type="molecule type" value="Genomic_DNA"/>
</dbReference>
<evidence type="ECO:0000313" key="1">
    <source>
        <dbReference type="EMBL" id="CAI9914855.1"/>
    </source>
</evidence>
<proteinExistence type="predicted"/>
<dbReference type="AlphaFoldDB" id="A0AA86N8P1"/>
<evidence type="ECO:0000313" key="2">
    <source>
        <dbReference type="EMBL" id="CAL6116887.1"/>
    </source>
</evidence>
<reference evidence="2 3" key="2">
    <citation type="submission" date="2024-07" db="EMBL/GenBank/DDBJ databases">
        <authorList>
            <person name="Akdeniz Z."/>
        </authorList>
    </citation>
    <scope>NUCLEOTIDE SEQUENCE [LARGE SCALE GENOMIC DNA]</scope>
</reference>
<comment type="caution">
    <text evidence="1">The sequence shown here is derived from an EMBL/GenBank/DDBJ whole genome shotgun (WGS) entry which is preliminary data.</text>
</comment>
<reference evidence="1" key="1">
    <citation type="submission" date="2023-06" db="EMBL/GenBank/DDBJ databases">
        <authorList>
            <person name="Kurt Z."/>
        </authorList>
    </citation>
    <scope>NUCLEOTIDE SEQUENCE</scope>
</reference>
<dbReference type="EMBL" id="CATOUU010000060">
    <property type="protein sequence ID" value="CAI9914855.1"/>
    <property type="molecule type" value="Genomic_DNA"/>
</dbReference>
<evidence type="ECO:0000313" key="3">
    <source>
        <dbReference type="Proteomes" id="UP001642409"/>
    </source>
</evidence>
<keyword evidence="3" id="KW-1185">Reference proteome</keyword>
<organism evidence="1">
    <name type="scientific">Hexamita inflata</name>
    <dbReference type="NCBI Taxonomy" id="28002"/>
    <lineage>
        <taxon>Eukaryota</taxon>
        <taxon>Metamonada</taxon>
        <taxon>Diplomonadida</taxon>
        <taxon>Hexamitidae</taxon>
        <taxon>Hexamitinae</taxon>
        <taxon>Hexamita</taxon>
    </lineage>
</organism>